<dbReference type="RefSeq" id="WP_379286769.1">
    <property type="nucleotide sequence ID" value="NZ_JBHTIU010000022.1"/>
</dbReference>
<comment type="caution">
    <text evidence="7">The sequence shown here is derived from an EMBL/GenBank/DDBJ whole genome shotgun (WGS) entry which is preliminary data.</text>
</comment>
<keyword evidence="2 6" id="KW-0732">Signal</keyword>
<dbReference type="Pfam" id="PF01547">
    <property type="entry name" value="SBP_bac_1"/>
    <property type="match status" value="1"/>
</dbReference>
<keyword evidence="4" id="KW-0564">Palmitate</keyword>
<keyword evidence="1" id="KW-1003">Cell membrane</keyword>
<evidence type="ECO:0000256" key="5">
    <source>
        <dbReference type="ARBA" id="ARBA00023288"/>
    </source>
</evidence>
<evidence type="ECO:0000313" key="7">
    <source>
        <dbReference type="EMBL" id="MFD0868683.1"/>
    </source>
</evidence>
<dbReference type="SUPFAM" id="SSF53850">
    <property type="entry name" value="Periplasmic binding protein-like II"/>
    <property type="match status" value="1"/>
</dbReference>
<keyword evidence="3" id="KW-0472">Membrane</keyword>
<dbReference type="InterPro" id="IPR006059">
    <property type="entry name" value="SBP"/>
</dbReference>
<protein>
    <submittedName>
        <fullName evidence="7">Extracellular solute-binding protein</fullName>
    </submittedName>
</protein>
<evidence type="ECO:0000256" key="3">
    <source>
        <dbReference type="ARBA" id="ARBA00023136"/>
    </source>
</evidence>
<dbReference type="Gene3D" id="3.40.190.10">
    <property type="entry name" value="Periplasmic binding protein-like II"/>
    <property type="match status" value="2"/>
</dbReference>
<dbReference type="PROSITE" id="PS51257">
    <property type="entry name" value="PROKAR_LIPOPROTEIN"/>
    <property type="match status" value="1"/>
</dbReference>
<evidence type="ECO:0000256" key="2">
    <source>
        <dbReference type="ARBA" id="ARBA00022729"/>
    </source>
</evidence>
<gene>
    <name evidence="7" type="ORF">ACFQ03_05940</name>
</gene>
<feature type="chain" id="PRO_5045182289" evidence="6">
    <location>
        <begin position="23"/>
        <end position="537"/>
    </location>
</feature>
<dbReference type="PANTHER" id="PTHR43649">
    <property type="entry name" value="ARABINOSE-BINDING PROTEIN-RELATED"/>
    <property type="match status" value="1"/>
</dbReference>
<evidence type="ECO:0000313" key="8">
    <source>
        <dbReference type="Proteomes" id="UP001597120"/>
    </source>
</evidence>
<accession>A0ABW3D8R3</accession>
<organism evidence="7 8">
    <name type="scientific">Paenibacillus residui</name>
    <dbReference type="NCBI Taxonomy" id="629724"/>
    <lineage>
        <taxon>Bacteria</taxon>
        <taxon>Bacillati</taxon>
        <taxon>Bacillota</taxon>
        <taxon>Bacilli</taxon>
        <taxon>Bacillales</taxon>
        <taxon>Paenibacillaceae</taxon>
        <taxon>Paenibacillus</taxon>
    </lineage>
</organism>
<keyword evidence="5" id="KW-0449">Lipoprotein</keyword>
<dbReference type="PANTHER" id="PTHR43649:SF33">
    <property type="entry name" value="POLYGALACTURONAN_RHAMNOGALACTURONAN-BINDING PROTEIN YTCQ"/>
    <property type="match status" value="1"/>
</dbReference>
<evidence type="ECO:0000256" key="6">
    <source>
        <dbReference type="SAM" id="SignalP"/>
    </source>
</evidence>
<name>A0ABW3D8R3_9BACL</name>
<evidence type="ECO:0000256" key="4">
    <source>
        <dbReference type="ARBA" id="ARBA00023139"/>
    </source>
</evidence>
<dbReference type="EMBL" id="JBHTIU010000022">
    <property type="protein sequence ID" value="MFD0868683.1"/>
    <property type="molecule type" value="Genomic_DNA"/>
</dbReference>
<dbReference type="InterPro" id="IPR050490">
    <property type="entry name" value="Bact_solute-bd_prot1"/>
</dbReference>
<evidence type="ECO:0000256" key="1">
    <source>
        <dbReference type="ARBA" id="ARBA00022475"/>
    </source>
</evidence>
<keyword evidence="8" id="KW-1185">Reference proteome</keyword>
<proteinExistence type="predicted"/>
<dbReference type="Proteomes" id="UP001597120">
    <property type="component" value="Unassembled WGS sequence"/>
</dbReference>
<feature type="signal peptide" evidence="6">
    <location>
        <begin position="1"/>
        <end position="22"/>
    </location>
</feature>
<reference evidence="8" key="1">
    <citation type="journal article" date="2019" name="Int. J. Syst. Evol. Microbiol.">
        <title>The Global Catalogue of Microorganisms (GCM) 10K type strain sequencing project: providing services to taxonomists for standard genome sequencing and annotation.</title>
        <authorList>
            <consortium name="The Broad Institute Genomics Platform"/>
            <consortium name="The Broad Institute Genome Sequencing Center for Infectious Disease"/>
            <person name="Wu L."/>
            <person name="Ma J."/>
        </authorList>
    </citation>
    <scope>NUCLEOTIDE SEQUENCE [LARGE SCALE GENOMIC DNA]</scope>
    <source>
        <strain evidence="8">CCUG 57263</strain>
    </source>
</reference>
<sequence>MVRKRRLMKSTGMVVLTGTLLAGCGGGGGAVRDESVLENLNPSGMPIVKEKITMKGFAGKFFASADWSNLMLWQEYEKMTNIHMEWETVQVDTLAEKRNLLLAGGDYPEILYATAVGKADLIRYGGEGVFIPLNDLIEKYAPNFKKLMDDYPVVKKGITMPDGNIYSFPTIRDPEFMSVRTRTPWMKKEWLDKLGLQEPTTPDEFYHVLKQIKEGDPNGNGQADEIPYGAVGITQLLDFLKGSYGLNTHGTANGHVDEDPETKKLRFIPAHPRYKEILEFANKLYGEGLIDKEIFSIKTAEFTARASEGVYGFVSNVNPESIFNQKGYIGMPVLKGPHGDQKNTAIGSPLGNLGQFIITDKNQNPEAAVRWLDFFYSDEGAKMFFMGFKDITYKEMPNGEVEYTDEIINNPKGLNLDQAVSQYLIWPGGYYPGIIKQKFFKGAEGRPSSIENTQKAMPYTLKDEEIWPAFNFTSEEQDELTTIQSDLHVFIDEMRDKFISGAAPFSQWDDYVKNMEKMGLDRYMAIYEAAYKRYQEQ</sequence>